<evidence type="ECO:0000256" key="1">
    <source>
        <dbReference type="SAM" id="MobiDB-lite"/>
    </source>
</evidence>
<dbReference type="Proteomes" id="UP000670947">
    <property type="component" value="Unassembled WGS sequence"/>
</dbReference>
<sequence>MVSSLNGIFRPASDNPATPDKAQPLKAQKPAVAPSTPPAAQKRATPPTAAAKEKPKVRTRKERSDKKKDMKFPVTPEQREELRKRASELRIADRRPEIKYETISNTEILKQALEHYSIFPERYPPLVYKDTGQYMHAELLLPDYTEIEVLARKLNLSIRKTVYRLIMNYIYRGDVDIHAYRKSQQQPSERI</sequence>
<proteinExistence type="predicted"/>
<feature type="compositionally biased region" description="Basic and acidic residues" evidence="1">
    <location>
        <begin position="51"/>
        <end position="81"/>
    </location>
</feature>
<name>A0ABS3WBT0_9BACL</name>
<evidence type="ECO:0000313" key="2">
    <source>
        <dbReference type="EMBL" id="MBO7745777.1"/>
    </source>
</evidence>
<protein>
    <submittedName>
        <fullName evidence="2">Uncharacterized protein</fullName>
    </submittedName>
</protein>
<organism evidence="2 3">
    <name type="scientific">Paenibacillus artemisiicola</name>
    <dbReference type="NCBI Taxonomy" id="1172618"/>
    <lineage>
        <taxon>Bacteria</taxon>
        <taxon>Bacillati</taxon>
        <taxon>Bacillota</taxon>
        <taxon>Bacilli</taxon>
        <taxon>Bacillales</taxon>
        <taxon>Paenibacillaceae</taxon>
        <taxon>Paenibacillus</taxon>
    </lineage>
</organism>
<evidence type="ECO:0000313" key="3">
    <source>
        <dbReference type="Proteomes" id="UP000670947"/>
    </source>
</evidence>
<feature type="compositionally biased region" description="Low complexity" evidence="1">
    <location>
        <begin position="38"/>
        <end position="50"/>
    </location>
</feature>
<gene>
    <name evidence="2" type="ORF">I8J29_16335</name>
</gene>
<reference evidence="2 3" key="1">
    <citation type="submission" date="2021-03" db="EMBL/GenBank/DDBJ databases">
        <title>Paenibacillus artemisicola MWE-103 whole genome sequence.</title>
        <authorList>
            <person name="Ham Y.J."/>
        </authorList>
    </citation>
    <scope>NUCLEOTIDE SEQUENCE [LARGE SCALE GENOMIC DNA]</scope>
    <source>
        <strain evidence="2 3">MWE-103</strain>
    </source>
</reference>
<dbReference type="EMBL" id="JAGGDJ010000012">
    <property type="protein sequence ID" value="MBO7745777.1"/>
    <property type="molecule type" value="Genomic_DNA"/>
</dbReference>
<feature type="region of interest" description="Disordered" evidence="1">
    <location>
        <begin position="1"/>
        <end position="81"/>
    </location>
</feature>
<keyword evidence="3" id="KW-1185">Reference proteome</keyword>
<accession>A0ABS3WBT0</accession>
<dbReference type="RefSeq" id="WP_208848607.1">
    <property type="nucleotide sequence ID" value="NZ_JAGGDJ010000012.1"/>
</dbReference>
<comment type="caution">
    <text evidence="2">The sequence shown here is derived from an EMBL/GenBank/DDBJ whole genome shotgun (WGS) entry which is preliminary data.</text>
</comment>